<accession>A0ABR5J000</accession>
<gene>
    <name evidence="2" type="ORF">ADK38_29385</name>
</gene>
<reference evidence="2 3" key="1">
    <citation type="submission" date="2015-07" db="EMBL/GenBank/DDBJ databases">
        <authorList>
            <person name="Ju K.-S."/>
            <person name="Doroghazi J.R."/>
            <person name="Metcalf W.W."/>
        </authorList>
    </citation>
    <scope>NUCLEOTIDE SEQUENCE [LARGE SCALE GENOMIC DNA]</scope>
    <source>
        <strain evidence="2 3">NRRL B-3589</strain>
    </source>
</reference>
<sequence>MEFENGMPADMIPGAVWIKSSASTGGGNCVEVTGLPGGAVALRNSRDPHGPALVYTREEIAAFIAGVKAAEFDHLGE</sequence>
<organism evidence="2 3">
    <name type="scientific">Streptomyces varsoviensis</name>
    <dbReference type="NCBI Taxonomy" id="67373"/>
    <lineage>
        <taxon>Bacteria</taxon>
        <taxon>Bacillati</taxon>
        <taxon>Actinomycetota</taxon>
        <taxon>Actinomycetes</taxon>
        <taxon>Kitasatosporales</taxon>
        <taxon>Streptomycetaceae</taxon>
        <taxon>Streptomyces</taxon>
    </lineage>
</organism>
<protein>
    <recommendedName>
        <fullName evidence="1">DUF397 domain-containing protein</fullName>
    </recommendedName>
</protein>
<keyword evidence="3" id="KW-1185">Reference proteome</keyword>
<feature type="domain" description="DUF397" evidence="1">
    <location>
        <begin position="15"/>
        <end position="68"/>
    </location>
</feature>
<evidence type="ECO:0000313" key="3">
    <source>
        <dbReference type="Proteomes" id="UP000037020"/>
    </source>
</evidence>
<dbReference type="Pfam" id="PF04149">
    <property type="entry name" value="DUF397"/>
    <property type="match status" value="1"/>
</dbReference>
<evidence type="ECO:0000313" key="2">
    <source>
        <dbReference type="EMBL" id="KOG86734.1"/>
    </source>
</evidence>
<evidence type="ECO:0000259" key="1">
    <source>
        <dbReference type="Pfam" id="PF04149"/>
    </source>
</evidence>
<comment type="caution">
    <text evidence="2">The sequence shown here is derived from an EMBL/GenBank/DDBJ whole genome shotgun (WGS) entry which is preliminary data.</text>
</comment>
<name>A0ABR5J000_9ACTN</name>
<proteinExistence type="predicted"/>
<dbReference type="EMBL" id="LGUT01002656">
    <property type="protein sequence ID" value="KOG86734.1"/>
    <property type="molecule type" value="Genomic_DNA"/>
</dbReference>
<dbReference type="RefSeq" id="WP_030885373.1">
    <property type="nucleotide sequence ID" value="NZ_JBIRHZ010000014.1"/>
</dbReference>
<dbReference type="Proteomes" id="UP000037020">
    <property type="component" value="Unassembled WGS sequence"/>
</dbReference>
<dbReference type="InterPro" id="IPR007278">
    <property type="entry name" value="DUF397"/>
</dbReference>